<dbReference type="EMBL" id="BK032511">
    <property type="protein sequence ID" value="DAF44690.1"/>
    <property type="molecule type" value="Genomic_DNA"/>
</dbReference>
<name>A0A8S5S1Y4_9CAUD</name>
<reference evidence="1" key="1">
    <citation type="journal article" date="2021" name="Proc. Natl. Acad. Sci. U.S.A.">
        <title>A Catalog of Tens of Thousands of Viruses from Human Metagenomes Reveals Hidden Associations with Chronic Diseases.</title>
        <authorList>
            <person name="Tisza M.J."/>
            <person name="Buck C.B."/>
        </authorList>
    </citation>
    <scope>NUCLEOTIDE SEQUENCE</scope>
    <source>
        <strain evidence="1">Ct8Lf7</strain>
    </source>
</reference>
<evidence type="ECO:0000313" key="1">
    <source>
        <dbReference type="EMBL" id="DAF44690.1"/>
    </source>
</evidence>
<accession>A0A8S5S1Y4</accession>
<organism evidence="1">
    <name type="scientific">Podoviridae sp. ct8Lf7</name>
    <dbReference type="NCBI Taxonomy" id="2827723"/>
    <lineage>
        <taxon>Viruses</taxon>
        <taxon>Duplodnaviria</taxon>
        <taxon>Heunggongvirae</taxon>
        <taxon>Uroviricota</taxon>
        <taxon>Caudoviricetes</taxon>
    </lineage>
</organism>
<sequence length="30" mass="3567">MKGLIVTLEWTSVNSQNLVDRSKYSLHKRY</sequence>
<proteinExistence type="predicted"/>
<protein>
    <submittedName>
        <fullName evidence="1">Uncharacterized protein</fullName>
    </submittedName>
</protein>